<dbReference type="Proteomes" id="UP000192693">
    <property type="component" value="Unassembled WGS sequence"/>
</dbReference>
<proteinExistence type="predicted"/>
<accession>A0ABX3RCQ6</accession>
<keyword evidence="4" id="KW-1185">Reference proteome</keyword>
<keyword evidence="2" id="KW-0472">Membrane</keyword>
<sequence>MGSSQNRESHMTDKQHDTKRRGLASAAGRRRGGRLLGAGSAVGAFLAFGMAPLAAAPVAKAD</sequence>
<protein>
    <submittedName>
        <fullName evidence="3">Uncharacterized protein</fullName>
    </submittedName>
</protein>
<name>A0ABX3RCQ6_MYCAL</name>
<dbReference type="EMBL" id="MVHC01000059">
    <property type="protein sequence ID" value="OQZ91666.1"/>
    <property type="molecule type" value="Genomic_DNA"/>
</dbReference>
<comment type="caution">
    <text evidence="3">The sequence shown here is derived from an EMBL/GenBank/DDBJ whole genome shotgun (WGS) entry which is preliminary data.</text>
</comment>
<evidence type="ECO:0000256" key="1">
    <source>
        <dbReference type="SAM" id="MobiDB-lite"/>
    </source>
</evidence>
<feature type="compositionally biased region" description="Basic residues" evidence="1">
    <location>
        <begin position="17"/>
        <end position="31"/>
    </location>
</feature>
<evidence type="ECO:0000256" key="2">
    <source>
        <dbReference type="SAM" id="Phobius"/>
    </source>
</evidence>
<evidence type="ECO:0000313" key="3">
    <source>
        <dbReference type="EMBL" id="OQZ91666.1"/>
    </source>
</evidence>
<feature type="region of interest" description="Disordered" evidence="1">
    <location>
        <begin position="1"/>
        <end position="31"/>
    </location>
</feature>
<feature type="transmembrane region" description="Helical" evidence="2">
    <location>
        <begin position="35"/>
        <end position="59"/>
    </location>
</feature>
<feature type="compositionally biased region" description="Basic and acidic residues" evidence="1">
    <location>
        <begin position="7"/>
        <end position="16"/>
    </location>
</feature>
<reference evidence="3 4" key="1">
    <citation type="submission" date="2016-12" db="EMBL/GenBank/DDBJ databases">
        <title>The new phylogeny of genus Mycobacterium.</title>
        <authorList>
            <person name="Tortoli E."/>
            <person name="Trovato A."/>
            <person name="Cirillo D.M."/>
        </authorList>
    </citation>
    <scope>NUCLEOTIDE SEQUENCE [LARGE SCALE GENOMIC DNA]</scope>
    <source>
        <strain evidence="3 4">DSM 45454</strain>
    </source>
</reference>
<organism evidence="3 4">
    <name type="scientific">Mycolicibacter algericus DSM 45454</name>
    <dbReference type="NCBI Taxonomy" id="723879"/>
    <lineage>
        <taxon>Bacteria</taxon>
        <taxon>Bacillati</taxon>
        <taxon>Actinomycetota</taxon>
        <taxon>Actinomycetes</taxon>
        <taxon>Mycobacteriales</taxon>
        <taxon>Mycobacteriaceae</taxon>
        <taxon>Mycolicibacter</taxon>
    </lineage>
</organism>
<evidence type="ECO:0000313" key="4">
    <source>
        <dbReference type="Proteomes" id="UP000192693"/>
    </source>
</evidence>
<gene>
    <name evidence="3" type="ORF">BST10_21800</name>
</gene>
<feature type="non-terminal residue" evidence="3">
    <location>
        <position position="62"/>
    </location>
</feature>
<keyword evidence="2" id="KW-1133">Transmembrane helix</keyword>
<keyword evidence="2" id="KW-0812">Transmembrane</keyword>